<dbReference type="Proteomes" id="UP001480595">
    <property type="component" value="Unassembled WGS sequence"/>
</dbReference>
<gene>
    <name evidence="2" type="ORF">PG994_000195</name>
</gene>
<reference evidence="2 3" key="1">
    <citation type="submission" date="2023-01" db="EMBL/GenBank/DDBJ databases">
        <title>Analysis of 21 Apiospora genomes using comparative genomics revels a genus with tremendous synthesis potential of carbohydrate active enzymes and secondary metabolites.</title>
        <authorList>
            <person name="Sorensen T."/>
        </authorList>
    </citation>
    <scope>NUCLEOTIDE SEQUENCE [LARGE SCALE GENOMIC DNA]</scope>
    <source>
        <strain evidence="2 3">CBS 135458</strain>
    </source>
</reference>
<comment type="caution">
    <text evidence="2">The sequence shown here is derived from an EMBL/GenBank/DDBJ whole genome shotgun (WGS) entry which is preliminary data.</text>
</comment>
<dbReference type="GeneID" id="92084667"/>
<keyword evidence="3" id="KW-1185">Reference proteome</keyword>
<sequence length="193" mass="21351">MEPMPDIPALPPNAPSFSDRLSSDRPRTAPSKTSSSSPHFVLPVAGTDFNIKQESPRRRPAEEQKLWPPLPLQYRPPLRKKKSFSRVADWIGRQDRPHRSGGEPITNTPLPVQHNNGYYKVVAANEWSRGNSYATFSDCSSDTDEYEDDSQTLPTTLASPYSSVAARAVGQSRPAALDPYPVPFRTSIVGVAF</sequence>
<evidence type="ECO:0000256" key="1">
    <source>
        <dbReference type="SAM" id="MobiDB-lite"/>
    </source>
</evidence>
<feature type="region of interest" description="Disordered" evidence="1">
    <location>
        <begin position="1"/>
        <end position="73"/>
    </location>
</feature>
<protein>
    <submittedName>
        <fullName evidence="2">Uncharacterized protein</fullName>
    </submittedName>
</protein>
<accession>A0ABR1X5H9</accession>
<evidence type="ECO:0000313" key="2">
    <source>
        <dbReference type="EMBL" id="KAK8090690.1"/>
    </source>
</evidence>
<organism evidence="2 3">
    <name type="scientific">Apiospora phragmitis</name>
    <dbReference type="NCBI Taxonomy" id="2905665"/>
    <lineage>
        <taxon>Eukaryota</taxon>
        <taxon>Fungi</taxon>
        <taxon>Dikarya</taxon>
        <taxon>Ascomycota</taxon>
        <taxon>Pezizomycotina</taxon>
        <taxon>Sordariomycetes</taxon>
        <taxon>Xylariomycetidae</taxon>
        <taxon>Amphisphaeriales</taxon>
        <taxon>Apiosporaceae</taxon>
        <taxon>Apiospora</taxon>
    </lineage>
</organism>
<feature type="compositionally biased region" description="Basic and acidic residues" evidence="1">
    <location>
        <begin position="54"/>
        <end position="65"/>
    </location>
</feature>
<proteinExistence type="predicted"/>
<feature type="compositionally biased region" description="Pro residues" evidence="1">
    <location>
        <begin position="1"/>
        <end position="14"/>
    </location>
</feature>
<dbReference type="RefSeq" id="XP_066722236.1">
    <property type="nucleotide sequence ID" value="XM_066851604.1"/>
</dbReference>
<name>A0ABR1X5H9_9PEZI</name>
<evidence type="ECO:0000313" key="3">
    <source>
        <dbReference type="Proteomes" id="UP001480595"/>
    </source>
</evidence>
<dbReference type="EMBL" id="JAQQWL010000001">
    <property type="protein sequence ID" value="KAK8090690.1"/>
    <property type="molecule type" value="Genomic_DNA"/>
</dbReference>